<dbReference type="GO" id="GO:0005886">
    <property type="term" value="C:plasma membrane"/>
    <property type="evidence" value="ECO:0007669"/>
    <property type="project" value="TreeGrafter"/>
</dbReference>
<feature type="transmembrane region" description="Helical" evidence="1">
    <location>
        <begin position="257"/>
        <end position="276"/>
    </location>
</feature>
<dbReference type="GO" id="GO:0009389">
    <property type="term" value="F:dimethyl sulfoxide reductase activity"/>
    <property type="evidence" value="ECO:0007669"/>
    <property type="project" value="TreeGrafter"/>
</dbReference>
<dbReference type="GO" id="GO:0009390">
    <property type="term" value="C:dimethyl sulfoxide reductase complex"/>
    <property type="evidence" value="ECO:0007669"/>
    <property type="project" value="TreeGrafter"/>
</dbReference>
<keyword evidence="3" id="KW-1185">Reference proteome</keyword>
<keyword evidence="1" id="KW-0812">Transmembrane</keyword>
<evidence type="ECO:0000256" key="1">
    <source>
        <dbReference type="SAM" id="Phobius"/>
    </source>
</evidence>
<comment type="caution">
    <text evidence="2">The sequence shown here is derived from an EMBL/GenBank/DDBJ whole genome shotgun (WGS) entry which is preliminary data.</text>
</comment>
<dbReference type="Proteomes" id="UP000243978">
    <property type="component" value="Unassembled WGS sequence"/>
</dbReference>
<dbReference type="PANTHER" id="PTHR38095:SF1">
    <property type="entry name" value="ANAEROBIC DIMETHYL SULFOXIDE REDUCTASE CHAIN YNFH"/>
    <property type="match status" value="1"/>
</dbReference>
<accession>A0A2T6BFJ0</accession>
<protein>
    <submittedName>
        <fullName evidence="2">DMSO reductase anchor subunit</fullName>
    </submittedName>
</protein>
<dbReference type="GO" id="GO:0019645">
    <property type="term" value="P:anaerobic electron transport chain"/>
    <property type="evidence" value="ECO:0007669"/>
    <property type="project" value="InterPro"/>
</dbReference>
<reference evidence="2 3" key="1">
    <citation type="submission" date="2018-04" db="EMBL/GenBank/DDBJ databases">
        <title>Genomic Encyclopedia of Archaeal and Bacterial Type Strains, Phase II (KMG-II): from individual species to whole genera.</title>
        <authorList>
            <person name="Goeker M."/>
        </authorList>
    </citation>
    <scope>NUCLEOTIDE SEQUENCE [LARGE SCALE GENOMIC DNA]</scope>
    <source>
        <strain evidence="2 3">DSM 100977</strain>
    </source>
</reference>
<evidence type="ECO:0000313" key="2">
    <source>
        <dbReference type="EMBL" id="PTX54828.1"/>
    </source>
</evidence>
<proteinExistence type="predicted"/>
<sequence length="291" mass="31600">MHPAPSIIFFTVFSGLGFGMMFFLGLGKPDVSGFTAFVFFAIAYALAVGGLISSTFHLGNPQRALKAFSQWKTSWLSREGCLAVATLMIMGLYAIGVVFLDTRWTLLGLLGSALSLATVFGTSMIYTQIKTVPRWSNWTTPVLFLLYALTGGAFLTGQTSTATPLLLVLGVFQCVVWMIGDGQFAKAGSTIETATGLGHMGKVRMFEAPHSSKNYLMKEMVHVVGRKHARTLRIIGVLCLSLLPLVLLLVVPFSHLVALLAVLLHIAGALMIRWLFFAEAEHTVGLYYGAR</sequence>
<feature type="transmembrane region" description="Helical" evidence="1">
    <location>
        <begin position="106"/>
        <end position="126"/>
    </location>
</feature>
<evidence type="ECO:0000313" key="3">
    <source>
        <dbReference type="Proteomes" id="UP000243978"/>
    </source>
</evidence>
<dbReference type="AlphaFoldDB" id="A0A2T6BFJ0"/>
<gene>
    <name evidence="2" type="ORF">C8N43_3649</name>
</gene>
<feature type="transmembrane region" description="Helical" evidence="1">
    <location>
        <begin position="80"/>
        <end position="100"/>
    </location>
</feature>
<dbReference type="PANTHER" id="PTHR38095">
    <property type="entry name" value="ANAEROBIC DIMETHYL SULFOXIDE REDUCTASE CHAIN YNFH"/>
    <property type="match status" value="1"/>
</dbReference>
<organism evidence="2 3">
    <name type="scientific">Litoreibacter ponti</name>
    <dbReference type="NCBI Taxonomy" id="1510457"/>
    <lineage>
        <taxon>Bacteria</taxon>
        <taxon>Pseudomonadati</taxon>
        <taxon>Pseudomonadota</taxon>
        <taxon>Alphaproteobacteria</taxon>
        <taxon>Rhodobacterales</taxon>
        <taxon>Roseobacteraceae</taxon>
        <taxon>Litoreibacter</taxon>
    </lineage>
</organism>
<feature type="transmembrane region" description="Helical" evidence="1">
    <location>
        <begin position="162"/>
        <end position="180"/>
    </location>
</feature>
<dbReference type="RefSeq" id="WP_107847120.1">
    <property type="nucleotide sequence ID" value="NZ_QBKS01000002.1"/>
</dbReference>
<feature type="transmembrane region" description="Helical" evidence="1">
    <location>
        <begin position="33"/>
        <end position="59"/>
    </location>
</feature>
<feature type="transmembrane region" description="Helical" evidence="1">
    <location>
        <begin position="138"/>
        <end position="156"/>
    </location>
</feature>
<dbReference type="Pfam" id="PF04976">
    <property type="entry name" value="DmsC"/>
    <property type="match status" value="1"/>
</dbReference>
<feature type="transmembrane region" description="Helical" evidence="1">
    <location>
        <begin position="232"/>
        <end position="251"/>
    </location>
</feature>
<name>A0A2T6BFJ0_9RHOB</name>
<dbReference type="OrthoDB" id="5520897at2"/>
<dbReference type="InterPro" id="IPR007059">
    <property type="entry name" value="DmsC"/>
</dbReference>
<keyword evidence="1" id="KW-0472">Membrane</keyword>
<dbReference type="EMBL" id="QBKS01000002">
    <property type="protein sequence ID" value="PTX54828.1"/>
    <property type="molecule type" value="Genomic_DNA"/>
</dbReference>
<keyword evidence="1" id="KW-1133">Transmembrane helix</keyword>
<feature type="transmembrane region" description="Helical" evidence="1">
    <location>
        <begin position="7"/>
        <end position="27"/>
    </location>
</feature>